<feature type="domain" description="HTH tetR-type" evidence="6">
    <location>
        <begin position="10"/>
        <end position="70"/>
    </location>
</feature>
<evidence type="ECO:0000256" key="3">
    <source>
        <dbReference type="ARBA" id="ARBA00023125"/>
    </source>
</evidence>
<evidence type="ECO:0000256" key="1">
    <source>
        <dbReference type="ARBA" id="ARBA00022491"/>
    </source>
</evidence>
<sequence length="215" mass="24010">MAGTSETRTRPGRAALLTAARRTFSSKGYDGASIRDIAQEAGLSLSALYYYFPSKQDALLELICSTFDDFLGSAHAILQESGEDARSQLDALIRFIVRFRIANREGSRVLLRETERLDPERLEIARARQIASNELIKGVVLRGVEQGHFRTPYPEEAVRAVVSFCNSLPLWYREDGRLSPAQLEERYTHFAFRLLEAEPETSCRPGAASPGAVRT</sequence>
<dbReference type="SUPFAM" id="SSF46689">
    <property type="entry name" value="Homeodomain-like"/>
    <property type="match status" value="1"/>
</dbReference>
<dbReference type="InterPro" id="IPR001647">
    <property type="entry name" value="HTH_TetR"/>
</dbReference>
<keyword evidence="2" id="KW-0805">Transcription regulation</keyword>
<dbReference type="InterPro" id="IPR050109">
    <property type="entry name" value="HTH-type_TetR-like_transc_reg"/>
</dbReference>
<feature type="DNA-binding region" description="H-T-H motif" evidence="5">
    <location>
        <begin position="33"/>
        <end position="52"/>
    </location>
</feature>
<keyword evidence="3 5" id="KW-0238">DNA-binding</keyword>
<dbReference type="GO" id="GO:0003700">
    <property type="term" value="F:DNA-binding transcription factor activity"/>
    <property type="evidence" value="ECO:0007669"/>
    <property type="project" value="TreeGrafter"/>
</dbReference>
<comment type="caution">
    <text evidence="7">The sequence shown here is derived from an EMBL/GenBank/DDBJ whole genome shotgun (WGS) entry which is preliminary data.</text>
</comment>
<dbReference type="Pfam" id="PF17932">
    <property type="entry name" value="TetR_C_24"/>
    <property type="match status" value="1"/>
</dbReference>
<dbReference type="InterPro" id="IPR041490">
    <property type="entry name" value="KstR2_TetR_C"/>
</dbReference>
<dbReference type="SUPFAM" id="SSF48498">
    <property type="entry name" value="Tetracyclin repressor-like, C-terminal domain"/>
    <property type="match status" value="1"/>
</dbReference>
<evidence type="ECO:0000313" key="8">
    <source>
        <dbReference type="Proteomes" id="UP000616114"/>
    </source>
</evidence>
<dbReference type="PROSITE" id="PS50977">
    <property type="entry name" value="HTH_TETR_2"/>
    <property type="match status" value="1"/>
</dbReference>
<dbReference type="EMBL" id="BMFY01000002">
    <property type="protein sequence ID" value="GGA05850.1"/>
    <property type="molecule type" value="Genomic_DNA"/>
</dbReference>
<dbReference type="Pfam" id="PF00440">
    <property type="entry name" value="TetR_N"/>
    <property type="match status" value="1"/>
</dbReference>
<keyword evidence="4" id="KW-0804">Transcription</keyword>
<evidence type="ECO:0000313" key="7">
    <source>
        <dbReference type="EMBL" id="GGA05850.1"/>
    </source>
</evidence>
<evidence type="ECO:0000256" key="5">
    <source>
        <dbReference type="PROSITE-ProRule" id="PRU00335"/>
    </source>
</evidence>
<dbReference type="RefSeq" id="WP_188549429.1">
    <property type="nucleotide sequence ID" value="NZ_BMFY01000002.1"/>
</dbReference>
<gene>
    <name evidence="7" type="ORF">GCM10011333_05930</name>
</gene>
<dbReference type="AlphaFoldDB" id="A0A8J2TW13"/>
<dbReference type="Proteomes" id="UP000616114">
    <property type="component" value="Unassembled WGS sequence"/>
</dbReference>
<dbReference type="Gene3D" id="1.10.357.10">
    <property type="entry name" value="Tetracycline Repressor, domain 2"/>
    <property type="match status" value="1"/>
</dbReference>
<reference evidence="7" key="2">
    <citation type="submission" date="2020-09" db="EMBL/GenBank/DDBJ databases">
        <authorList>
            <person name="Sun Q."/>
            <person name="Zhou Y."/>
        </authorList>
    </citation>
    <scope>NUCLEOTIDE SEQUENCE</scope>
    <source>
        <strain evidence="7">CGMCC 1.12785</strain>
    </source>
</reference>
<proteinExistence type="predicted"/>
<dbReference type="GO" id="GO:0000976">
    <property type="term" value="F:transcription cis-regulatory region binding"/>
    <property type="evidence" value="ECO:0007669"/>
    <property type="project" value="TreeGrafter"/>
</dbReference>
<keyword evidence="8" id="KW-1185">Reference proteome</keyword>
<protein>
    <submittedName>
        <fullName evidence="7">TetR family transcriptional regulator</fullName>
    </submittedName>
</protein>
<evidence type="ECO:0000259" key="6">
    <source>
        <dbReference type="PROSITE" id="PS50977"/>
    </source>
</evidence>
<organism evidence="7 8">
    <name type="scientific">Sediminivirga luteola</name>
    <dbReference type="NCBI Taxonomy" id="1774748"/>
    <lineage>
        <taxon>Bacteria</taxon>
        <taxon>Bacillati</taxon>
        <taxon>Actinomycetota</taxon>
        <taxon>Actinomycetes</taxon>
        <taxon>Micrococcales</taxon>
        <taxon>Brevibacteriaceae</taxon>
        <taxon>Sediminivirga</taxon>
    </lineage>
</organism>
<evidence type="ECO:0000256" key="4">
    <source>
        <dbReference type="ARBA" id="ARBA00023163"/>
    </source>
</evidence>
<dbReference type="PRINTS" id="PR00455">
    <property type="entry name" value="HTHTETR"/>
</dbReference>
<dbReference type="PANTHER" id="PTHR30055">
    <property type="entry name" value="HTH-TYPE TRANSCRIPTIONAL REGULATOR RUTR"/>
    <property type="match status" value="1"/>
</dbReference>
<evidence type="ECO:0000256" key="2">
    <source>
        <dbReference type="ARBA" id="ARBA00023015"/>
    </source>
</evidence>
<dbReference type="InterPro" id="IPR009057">
    <property type="entry name" value="Homeodomain-like_sf"/>
</dbReference>
<name>A0A8J2TW13_9MICO</name>
<keyword evidence="1" id="KW-0678">Repressor</keyword>
<dbReference type="InterPro" id="IPR036271">
    <property type="entry name" value="Tet_transcr_reg_TetR-rel_C_sf"/>
</dbReference>
<reference evidence="7" key="1">
    <citation type="journal article" date="2014" name="Int. J. Syst. Evol. Microbiol.">
        <title>Complete genome sequence of Corynebacterium casei LMG S-19264T (=DSM 44701T), isolated from a smear-ripened cheese.</title>
        <authorList>
            <consortium name="US DOE Joint Genome Institute (JGI-PGF)"/>
            <person name="Walter F."/>
            <person name="Albersmeier A."/>
            <person name="Kalinowski J."/>
            <person name="Ruckert C."/>
        </authorList>
    </citation>
    <scope>NUCLEOTIDE SEQUENCE</scope>
    <source>
        <strain evidence="7">CGMCC 1.12785</strain>
    </source>
</reference>
<accession>A0A8J2TW13</accession>
<dbReference type="PANTHER" id="PTHR30055:SF175">
    <property type="entry name" value="HTH-TYPE TRANSCRIPTIONAL REPRESSOR KSTR2"/>
    <property type="match status" value="1"/>
</dbReference>